<accession>A0ABR2GMZ4</accession>
<proteinExistence type="predicted"/>
<evidence type="ECO:0000313" key="2">
    <source>
        <dbReference type="Proteomes" id="UP001470230"/>
    </source>
</evidence>
<evidence type="ECO:0000313" key="1">
    <source>
        <dbReference type="EMBL" id="KAK8835300.1"/>
    </source>
</evidence>
<comment type="caution">
    <text evidence="1">The sequence shown here is derived from an EMBL/GenBank/DDBJ whole genome shotgun (WGS) entry which is preliminary data.</text>
</comment>
<protein>
    <recommendedName>
        <fullName evidence="3">HTH cro/C1-type domain-containing protein</fullName>
    </recommendedName>
</protein>
<reference evidence="1 2" key="1">
    <citation type="submission" date="2024-04" db="EMBL/GenBank/DDBJ databases">
        <title>Tritrichomonas musculus Genome.</title>
        <authorList>
            <person name="Alves-Ferreira E."/>
            <person name="Grigg M."/>
            <person name="Lorenzi H."/>
            <person name="Galac M."/>
        </authorList>
    </citation>
    <scope>NUCLEOTIDE SEQUENCE [LARGE SCALE GENOMIC DNA]</scope>
    <source>
        <strain evidence="1 2">EAF2021</strain>
    </source>
</reference>
<keyword evidence="2" id="KW-1185">Reference proteome</keyword>
<evidence type="ECO:0008006" key="3">
    <source>
        <dbReference type="Google" id="ProtNLM"/>
    </source>
</evidence>
<dbReference type="Proteomes" id="UP001470230">
    <property type="component" value="Unassembled WGS sequence"/>
</dbReference>
<name>A0ABR2GMZ4_9EUKA</name>
<sequence length="336" mass="39166">MDDLLILGDFDFYKNSENLNCEQLIEDIFRSETSLIKDFPLSKLQRLEIIDAQYEIFELAKLNEAKVSIKIDRSKLIYSVEIESNYFSLQGYKTCYKLQNILPISHNITIKITPQNKILITISLNLKVNTYLQKGRMKTYQMVSFGKIELSKYTIIELKLKNATYGSYPAYMDASIKIKGETKIRNVIFLVESPLKTGNTKLMIPEEHELDISAEDYKKLESKFWSMYFNKAISCFYKNPSSLSLLKTVSQNLKYLRWRENLSFFEGSKALGVSLYTLYKLENGKSTNLKKINSDLLKMTYSIEKHELYIARNFVKAVNFEFMSDGYLEEKSLNDE</sequence>
<dbReference type="EMBL" id="JAPFFF010000184">
    <property type="protein sequence ID" value="KAK8835300.1"/>
    <property type="molecule type" value="Genomic_DNA"/>
</dbReference>
<organism evidence="1 2">
    <name type="scientific">Tritrichomonas musculus</name>
    <dbReference type="NCBI Taxonomy" id="1915356"/>
    <lineage>
        <taxon>Eukaryota</taxon>
        <taxon>Metamonada</taxon>
        <taxon>Parabasalia</taxon>
        <taxon>Tritrichomonadida</taxon>
        <taxon>Tritrichomonadidae</taxon>
        <taxon>Tritrichomonas</taxon>
    </lineage>
</organism>
<gene>
    <name evidence="1" type="ORF">M9Y10_013505</name>
</gene>